<gene>
    <name evidence="1" type="ORF">QAD02_009152</name>
</gene>
<protein>
    <submittedName>
        <fullName evidence="1">Uncharacterized protein</fullName>
    </submittedName>
</protein>
<dbReference type="Proteomes" id="UP001239111">
    <property type="component" value="Chromosome 4"/>
</dbReference>
<evidence type="ECO:0000313" key="2">
    <source>
        <dbReference type="Proteomes" id="UP001239111"/>
    </source>
</evidence>
<keyword evidence="2" id="KW-1185">Reference proteome</keyword>
<comment type="caution">
    <text evidence="1">The sequence shown here is derived from an EMBL/GenBank/DDBJ whole genome shotgun (WGS) entry which is preliminary data.</text>
</comment>
<dbReference type="EMBL" id="CM056744">
    <property type="protein sequence ID" value="KAJ8667489.1"/>
    <property type="molecule type" value="Genomic_DNA"/>
</dbReference>
<name>A0ACC2NAY1_9HYME</name>
<proteinExistence type="predicted"/>
<accession>A0ACC2NAY1</accession>
<organism evidence="1 2">
    <name type="scientific">Eretmocerus hayati</name>
    <dbReference type="NCBI Taxonomy" id="131215"/>
    <lineage>
        <taxon>Eukaryota</taxon>
        <taxon>Metazoa</taxon>
        <taxon>Ecdysozoa</taxon>
        <taxon>Arthropoda</taxon>
        <taxon>Hexapoda</taxon>
        <taxon>Insecta</taxon>
        <taxon>Pterygota</taxon>
        <taxon>Neoptera</taxon>
        <taxon>Endopterygota</taxon>
        <taxon>Hymenoptera</taxon>
        <taxon>Apocrita</taxon>
        <taxon>Proctotrupomorpha</taxon>
        <taxon>Chalcidoidea</taxon>
        <taxon>Aphelinidae</taxon>
        <taxon>Aphelininae</taxon>
        <taxon>Eretmocerus</taxon>
    </lineage>
</organism>
<evidence type="ECO:0000313" key="1">
    <source>
        <dbReference type="EMBL" id="KAJ8667489.1"/>
    </source>
</evidence>
<reference evidence="1" key="1">
    <citation type="submission" date="2023-04" db="EMBL/GenBank/DDBJ databases">
        <title>A chromosome-level genome assembly of the parasitoid wasp Eretmocerus hayati.</title>
        <authorList>
            <person name="Zhong Y."/>
            <person name="Liu S."/>
            <person name="Liu Y."/>
        </authorList>
    </citation>
    <scope>NUCLEOTIDE SEQUENCE</scope>
    <source>
        <strain evidence="1">ZJU_SS_LIU_2023</strain>
    </source>
</reference>
<sequence>MLSRNLNAVLRLSPLRLVTQLSRKNSTAAATDISDAEDERDPAPYFFKSEVQELLKTVTRPDPDKVFRRRLDGRPLQDPEYQFMTDEQLEKALKKAEIQMWKLLQIPPFVKTRRDDVKVLSYDPAYKGFTDAKYVFTDISFGIKNKDRIVAVREPDGTLRTATFEERDRVNQIYFPIEGREVDPPKMFLEEHLQPILDRGDFEFVLDRACIQFEPDSPDFKRVSRAVYEKVNAEMLFDKLRSTRHYGSLVFYLAWNKNIDDLLLENVITERLEDAALVIKLYSILNPSDGVKMGTTDIETMQNYLNSKKLMNRKLDQAFKMYLEIESERKTLKENIAKAHGKKEAEPLQD</sequence>